<sequence length="61" mass="6366">MAETQQAEPAAKVDQKWRAAIEHAADCLACRTPGDVCETGETLLTAYTEATQEARSAGGAA</sequence>
<evidence type="ECO:0000313" key="1">
    <source>
        <dbReference type="EMBL" id="MBL1098410.1"/>
    </source>
</evidence>
<accession>A0ABS1NEW9</accession>
<proteinExistence type="predicted"/>
<comment type="caution">
    <text evidence="1">The sequence shown here is derived from an EMBL/GenBank/DDBJ whole genome shotgun (WGS) entry which is preliminary data.</text>
</comment>
<reference evidence="1 2" key="1">
    <citation type="submission" date="2021-01" db="EMBL/GenBank/DDBJ databases">
        <title>WGS of actinomycetes isolated from Thailand.</title>
        <authorList>
            <person name="Thawai C."/>
        </authorList>
    </citation>
    <scope>NUCLEOTIDE SEQUENCE [LARGE SCALE GENOMIC DNA]</scope>
    <source>
        <strain evidence="1 2">CA1R205</strain>
    </source>
</reference>
<evidence type="ECO:0000313" key="2">
    <source>
        <dbReference type="Proteomes" id="UP000634229"/>
    </source>
</evidence>
<gene>
    <name evidence="1" type="ORF">JK363_17410</name>
</gene>
<name>A0ABS1NEW9_9ACTN</name>
<protein>
    <submittedName>
        <fullName evidence="1">Uncharacterized protein</fullName>
    </submittedName>
</protein>
<dbReference type="Proteomes" id="UP000634229">
    <property type="component" value="Unassembled WGS sequence"/>
</dbReference>
<dbReference type="EMBL" id="JAERRF010000009">
    <property type="protein sequence ID" value="MBL1098410.1"/>
    <property type="molecule type" value="Genomic_DNA"/>
</dbReference>
<keyword evidence="2" id="KW-1185">Reference proteome</keyword>
<organism evidence="1 2">
    <name type="scientific">Streptomyces coffeae</name>
    <dbReference type="NCBI Taxonomy" id="621382"/>
    <lineage>
        <taxon>Bacteria</taxon>
        <taxon>Bacillati</taxon>
        <taxon>Actinomycetota</taxon>
        <taxon>Actinomycetes</taxon>
        <taxon>Kitasatosporales</taxon>
        <taxon>Streptomycetaceae</taxon>
        <taxon>Streptomyces</taxon>
    </lineage>
</organism>
<dbReference type="RefSeq" id="WP_201875827.1">
    <property type="nucleotide sequence ID" value="NZ_JAERRF010000009.1"/>
</dbReference>